<feature type="domain" description="Acyltransferase 3" evidence="8">
    <location>
        <begin position="13"/>
        <end position="339"/>
    </location>
</feature>
<comment type="similarity">
    <text evidence="2">Belongs to the acyltransferase 3 family.</text>
</comment>
<feature type="transmembrane region" description="Helical" evidence="7">
    <location>
        <begin position="16"/>
        <end position="37"/>
    </location>
</feature>
<evidence type="ECO:0000259" key="8">
    <source>
        <dbReference type="Pfam" id="PF01757"/>
    </source>
</evidence>
<feature type="transmembrane region" description="Helical" evidence="7">
    <location>
        <begin position="43"/>
        <end position="68"/>
    </location>
</feature>
<evidence type="ECO:0000313" key="9">
    <source>
        <dbReference type="EMBL" id="MBC5679391.1"/>
    </source>
</evidence>
<comment type="subcellular location">
    <subcellularLocation>
        <location evidence="1">Cell membrane</location>
        <topology evidence="1">Multi-pass membrane protein</topology>
    </subcellularLocation>
</comment>
<gene>
    <name evidence="9" type="ORF">H8S01_00210</name>
</gene>
<feature type="transmembrane region" description="Helical" evidence="7">
    <location>
        <begin position="297"/>
        <end position="314"/>
    </location>
</feature>
<keyword evidence="10" id="KW-1185">Reference proteome</keyword>
<sequence>MYNNIVKENRKEDLDILRVIAIIFVLSVHGLSYIGFYEHRFSGGVMFILSVVRTLFITCVPLFLIITGALHNEDNYNKKFFVRLIKIIIIYTIAAILCSIFNIVKDKITVKTILINYFSFKAAPYGWYVGMYMGLYLMIPFLNKAWNGFEEKSKKIIITCLFLIVIIPSVFNTFNFDNVNWLYGTQESYTKVVDEYWTFLYPVFYFFIGKYIYEFSKNNNRYNKKKVILLLILACTLFGFINYFKNYDYFYPFTKETSYSGYQSVVISCLITMLVLNTNIKNTVIKKGIYILSKHTLGTYLISYIFDVVLYYIVKHIFNNIAGLSLVLPFTILVNLILSTLTSFFITEISEKLYKVISKKMLD</sequence>
<evidence type="ECO:0000256" key="1">
    <source>
        <dbReference type="ARBA" id="ARBA00004651"/>
    </source>
</evidence>
<keyword evidence="3" id="KW-1003">Cell membrane</keyword>
<dbReference type="InterPro" id="IPR002656">
    <property type="entry name" value="Acyl_transf_3_dom"/>
</dbReference>
<evidence type="ECO:0000256" key="4">
    <source>
        <dbReference type="ARBA" id="ARBA00022692"/>
    </source>
</evidence>
<evidence type="ECO:0000256" key="6">
    <source>
        <dbReference type="ARBA" id="ARBA00023136"/>
    </source>
</evidence>
<keyword evidence="5 7" id="KW-1133">Transmembrane helix</keyword>
<accession>A0ABR7FW38</accession>
<evidence type="ECO:0000256" key="7">
    <source>
        <dbReference type="SAM" id="Phobius"/>
    </source>
</evidence>
<feature type="transmembrane region" description="Helical" evidence="7">
    <location>
        <begin position="196"/>
        <end position="215"/>
    </location>
</feature>
<dbReference type="PANTHER" id="PTHR40074">
    <property type="entry name" value="O-ACETYLTRANSFERASE WECH"/>
    <property type="match status" value="1"/>
</dbReference>
<name>A0ABR7FW38_9FIRM</name>
<dbReference type="GO" id="GO:0016746">
    <property type="term" value="F:acyltransferase activity"/>
    <property type="evidence" value="ECO:0007669"/>
    <property type="project" value="UniProtKB-KW"/>
</dbReference>
<organism evidence="9 10">
    <name type="scientific">Lachnospira hominis</name>
    <name type="common">ex Liu et al. 2021</name>
    <dbReference type="NCBI Taxonomy" id="2763051"/>
    <lineage>
        <taxon>Bacteria</taxon>
        <taxon>Bacillati</taxon>
        <taxon>Bacillota</taxon>
        <taxon>Clostridia</taxon>
        <taxon>Lachnospirales</taxon>
        <taxon>Lachnospiraceae</taxon>
        <taxon>Lachnospira</taxon>
    </lineage>
</organism>
<feature type="transmembrane region" description="Helical" evidence="7">
    <location>
        <begin position="80"/>
        <end position="104"/>
    </location>
</feature>
<dbReference type="PANTHER" id="PTHR40074:SF2">
    <property type="entry name" value="O-ACETYLTRANSFERASE WECH"/>
    <property type="match status" value="1"/>
</dbReference>
<evidence type="ECO:0000256" key="2">
    <source>
        <dbReference type="ARBA" id="ARBA00007400"/>
    </source>
</evidence>
<feature type="transmembrane region" description="Helical" evidence="7">
    <location>
        <begin position="326"/>
        <end position="346"/>
    </location>
</feature>
<dbReference type="Pfam" id="PF01757">
    <property type="entry name" value="Acyl_transf_3"/>
    <property type="match status" value="1"/>
</dbReference>
<comment type="caution">
    <text evidence="9">The sequence shown here is derived from an EMBL/GenBank/DDBJ whole genome shotgun (WGS) entry which is preliminary data.</text>
</comment>
<dbReference type="Proteomes" id="UP000628463">
    <property type="component" value="Unassembled WGS sequence"/>
</dbReference>
<keyword evidence="9" id="KW-0808">Transferase</keyword>
<feature type="transmembrane region" description="Helical" evidence="7">
    <location>
        <begin position="124"/>
        <end position="143"/>
    </location>
</feature>
<evidence type="ECO:0000256" key="3">
    <source>
        <dbReference type="ARBA" id="ARBA00022475"/>
    </source>
</evidence>
<reference evidence="9 10" key="1">
    <citation type="submission" date="2020-08" db="EMBL/GenBank/DDBJ databases">
        <title>Genome public.</title>
        <authorList>
            <person name="Liu C."/>
            <person name="Sun Q."/>
        </authorList>
    </citation>
    <scope>NUCLEOTIDE SEQUENCE [LARGE SCALE GENOMIC DNA]</scope>
    <source>
        <strain evidence="9 10">NSJ-43</strain>
    </source>
</reference>
<keyword evidence="4 7" id="KW-0812">Transmembrane</keyword>
<keyword evidence="9" id="KW-0012">Acyltransferase</keyword>
<evidence type="ECO:0000313" key="10">
    <source>
        <dbReference type="Proteomes" id="UP000628463"/>
    </source>
</evidence>
<dbReference type="EMBL" id="JACOPD010000001">
    <property type="protein sequence ID" value="MBC5679391.1"/>
    <property type="molecule type" value="Genomic_DNA"/>
</dbReference>
<feature type="transmembrane region" description="Helical" evidence="7">
    <location>
        <begin position="259"/>
        <end position="276"/>
    </location>
</feature>
<dbReference type="RefSeq" id="WP_186835778.1">
    <property type="nucleotide sequence ID" value="NZ_JACOPD010000001.1"/>
</dbReference>
<keyword evidence="6 7" id="KW-0472">Membrane</keyword>
<proteinExistence type="inferred from homology"/>
<protein>
    <submittedName>
        <fullName evidence="9">Acyltransferase family protein</fullName>
    </submittedName>
</protein>
<feature type="transmembrane region" description="Helical" evidence="7">
    <location>
        <begin position="155"/>
        <end position="176"/>
    </location>
</feature>
<feature type="transmembrane region" description="Helical" evidence="7">
    <location>
        <begin position="227"/>
        <end position="244"/>
    </location>
</feature>
<evidence type="ECO:0000256" key="5">
    <source>
        <dbReference type="ARBA" id="ARBA00022989"/>
    </source>
</evidence>